<dbReference type="EMBL" id="JAJGNA010000012">
    <property type="protein sequence ID" value="MCC4309106.1"/>
    <property type="molecule type" value="Genomic_DNA"/>
</dbReference>
<organism evidence="1 2">
    <name type="scientific">Alloalcanivorax marinus</name>
    <dbReference type="NCBI Taxonomy" id="1177169"/>
    <lineage>
        <taxon>Bacteria</taxon>
        <taxon>Pseudomonadati</taxon>
        <taxon>Pseudomonadota</taxon>
        <taxon>Gammaproteobacteria</taxon>
        <taxon>Oceanospirillales</taxon>
        <taxon>Alcanivoracaceae</taxon>
        <taxon>Alloalcanivorax</taxon>
    </lineage>
</organism>
<keyword evidence="2" id="KW-1185">Reference proteome</keyword>
<sequence length="45" mass="5335">MQAVFVELTPFRRHRAAYLDDDTYWLLQRILMLHPEAGSDGRTMI</sequence>
<dbReference type="RefSeq" id="WP_228234051.1">
    <property type="nucleotide sequence ID" value="NZ_ARXL01000033.1"/>
</dbReference>
<dbReference type="AlphaFoldDB" id="A0A9Q3YNU7"/>
<comment type="caution">
    <text evidence="1">The sequence shown here is derived from an EMBL/GenBank/DDBJ whole genome shotgun (WGS) entry which is preliminary data.</text>
</comment>
<evidence type="ECO:0000313" key="1">
    <source>
        <dbReference type="EMBL" id="MCC4309106.1"/>
    </source>
</evidence>
<gene>
    <name evidence="1" type="ORF">LL252_11035</name>
</gene>
<evidence type="ECO:0000313" key="2">
    <source>
        <dbReference type="Proteomes" id="UP001108027"/>
    </source>
</evidence>
<protein>
    <submittedName>
        <fullName evidence="1">Uncharacterized protein</fullName>
    </submittedName>
</protein>
<reference evidence="1" key="1">
    <citation type="submission" date="2021-10" db="EMBL/GenBank/DDBJ databases">
        <title>The diversity and Nitrogen Metabolism of Culturable Nitrate-Utilizing Bacteria Within the Oxygen Minimum Zone of the Changjiang (Yangtze River)Estuary.</title>
        <authorList>
            <person name="Zhang D."/>
            <person name="Zheng J."/>
            <person name="Liu S."/>
            <person name="He W."/>
        </authorList>
    </citation>
    <scope>NUCLEOTIDE SEQUENCE</scope>
    <source>
        <strain evidence="1">FXH-223</strain>
    </source>
</reference>
<name>A0A9Q3YNU7_9GAMM</name>
<accession>A0A9Q3YNU7</accession>
<proteinExistence type="predicted"/>
<dbReference type="Proteomes" id="UP001108027">
    <property type="component" value="Unassembled WGS sequence"/>
</dbReference>